<dbReference type="PANTHER" id="PTHR30543:SF21">
    <property type="entry name" value="NAD(P)H-DEPENDENT FMN REDUCTASE LOT6"/>
    <property type="match status" value="1"/>
</dbReference>
<feature type="domain" description="NADPH-dependent FMN reductase-like" evidence="2">
    <location>
        <begin position="7"/>
        <end position="98"/>
    </location>
</feature>
<dbReference type="PANTHER" id="PTHR30543">
    <property type="entry name" value="CHROMATE REDUCTASE"/>
    <property type="match status" value="1"/>
</dbReference>
<accession>A0A521F473</accession>
<dbReference type="Pfam" id="PF03358">
    <property type="entry name" value="FMN_red"/>
    <property type="match status" value="1"/>
</dbReference>
<evidence type="ECO:0000256" key="1">
    <source>
        <dbReference type="ARBA" id="ARBA00009428"/>
    </source>
</evidence>
<dbReference type="Proteomes" id="UP000315636">
    <property type="component" value="Unassembled WGS sequence"/>
</dbReference>
<dbReference type="GO" id="GO:0016491">
    <property type="term" value="F:oxidoreductase activity"/>
    <property type="evidence" value="ECO:0007669"/>
    <property type="project" value="InterPro"/>
</dbReference>
<dbReference type="Gene3D" id="3.40.50.360">
    <property type="match status" value="1"/>
</dbReference>
<dbReference type="RefSeq" id="WP_142506578.1">
    <property type="nucleotide sequence ID" value="NZ_FXTI01000013.1"/>
</dbReference>
<dbReference type="SUPFAM" id="SSF52218">
    <property type="entry name" value="Flavoproteins"/>
    <property type="match status" value="1"/>
</dbReference>
<comment type="similarity">
    <text evidence="1">Belongs to the azoreductase type 2 family.</text>
</comment>
<gene>
    <name evidence="3" type="ORF">SAMN06264849_1131</name>
</gene>
<dbReference type="GO" id="GO:0005829">
    <property type="term" value="C:cytosol"/>
    <property type="evidence" value="ECO:0007669"/>
    <property type="project" value="TreeGrafter"/>
</dbReference>
<dbReference type="InterPro" id="IPR005025">
    <property type="entry name" value="FMN_Rdtase-like_dom"/>
</dbReference>
<protein>
    <submittedName>
        <fullName evidence="3">NADPH-dependent FMN reductase</fullName>
    </submittedName>
</protein>
<evidence type="ECO:0000313" key="3">
    <source>
        <dbReference type="EMBL" id="SMO91008.1"/>
    </source>
</evidence>
<keyword evidence="4" id="KW-1185">Reference proteome</keyword>
<proteinExistence type="inferred from homology"/>
<dbReference type="InterPro" id="IPR050712">
    <property type="entry name" value="NAD(P)H-dep_reductase"/>
</dbReference>
<evidence type="ECO:0000313" key="4">
    <source>
        <dbReference type="Proteomes" id="UP000315636"/>
    </source>
</evidence>
<dbReference type="AlphaFoldDB" id="A0A521F473"/>
<name>A0A521F473_9BACL</name>
<evidence type="ECO:0000259" key="2">
    <source>
        <dbReference type="Pfam" id="PF03358"/>
    </source>
</evidence>
<dbReference type="EMBL" id="FXTI01000013">
    <property type="protein sequence ID" value="SMO91008.1"/>
    <property type="molecule type" value="Genomic_DNA"/>
</dbReference>
<dbReference type="GO" id="GO:0010181">
    <property type="term" value="F:FMN binding"/>
    <property type="evidence" value="ECO:0007669"/>
    <property type="project" value="TreeGrafter"/>
</dbReference>
<dbReference type="InterPro" id="IPR029039">
    <property type="entry name" value="Flavoprotein-like_sf"/>
</dbReference>
<dbReference type="OrthoDB" id="9812295at2"/>
<reference evidence="3 4" key="1">
    <citation type="submission" date="2017-05" db="EMBL/GenBank/DDBJ databases">
        <authorList>
            <person name="Varghese N."/>
            <person name="Submissions S."/>
        </authorList>
    </citation>
    <scope>NUCLEOTIDE SEQUENCE [LARGE SCALE GENOMIC DNA]</scope>
    <source>
        <strain evidence="3 4">DSM 45474</strain>
    </source>
</reference>
<organism evidence="3 4">
    <name type="scientific">Melghirimyces algeriensis</name>
    <dbReference type="NCBI Taxonomy" id="910412"/>
    <lineage>
        <taxon>Bacteria</taxon>
        <taxon>Bacillati</taxon>
        <taxon>Bacillota</taxon>
        <taxon>Bacilli</taxon>
        <taxon>Bacillales</taxon>
        <taxon>Thermoactinomycetaceae</taxon>
        <taxon>Melghirimyces</taxon>
    </lineage>
</organism>
<sequence length="107" mass="11591">MSISHFNIVSISGSLRKNSFNTALMHAVSGVAPENMKFSIYDGLENLPHFHPEHDHEDFPVVRDLRTQLKSADGILLCTPEYAGGVPGVLKNALDWVVSSGETATGV</sequence>